<sequence>MVADDPSTASDRALRRRALAAEWTALLDEIRERPGFRDFMRPTGLTGLLSSAADGPVVMLNASRWTCDALVLTADGLRQVPLPALRVEDAHAYTDRYLRAVQELEILAARAASGAPADLERYWVARVAVEQVMTDTQEWVWDTIADPVLDTLGFTGPRDEGRPWPRLWWCPSGPLTFLPLHSAGYHEDAGRSRPSTVLDRVISSYTPTLKALIEARRPQPSGHERSVEDKLLLVTVSNAPGQPPLPHVAREQAVLRELFAGRHTLLADETATVGAVQAGMATHCWTHFSCHGTQDLATPSGGGVFLADGKLTISEISRGRYHGDFAFLSACKTATGSVTLPDEVITLAAALHYTGFRNVVATTWSVTDAVAADLAEAVYRRMVREGRFFPDEAASALHEAVRELRDRGENRHHPSVWSRFTHTGP</sequence>
<evidence type="ECO:0000313" key="4">
    <source>
        <dbReference type="Proteomes" id="UP001500707"/>
    </source>
</evidence>
<keyword evidence="4" id="KW-1185">Reference proteome</keyword>
<dbReference type="EMBL" id="BAABCE010000031">
    <property type="protein sequence ID" value="GAA3593365.1"/>
    <property type="molecule type" value="Genomic_DNA"/>
</dbReference>
<evidence type="ECO:0000259" key="2">
    <source>
        <dbReference type="Pfam" id="PF12770"/>
    </source>
</evidence>
<accession>A0ABP6YX28</accession>
<dbReference type="RefSeq" id="WP_346186588.1">
    <property type="nucleotide sequence ID" value="NZ_BAABCE010000031.1"/>
</dbReference>
<dbReference type="Pfam" id="PF12770">
    <property type="entry name" value="CHAT"/>
    <property type="match status" value="1"/>
</dbReference>
<evidence type="ECO:0000256" key="1">
    <source>
        <dbReference type="SAM" id="MobiDB-lite"/>
    </source>
</evidence>
<reference evidence="4" key="1">
    <citation type="journal article" date="2019" name="Int. J. Syst. Evol. Microbiol.">
        <title>The Global Catalogue of Microorganisms (GCM) 10K type strain sequencing project: providing services to taxonomists for standard genome sequencing and annotation.</title>
        <authorList>
            <consortium name="The Broad Institute Genomics Platform"/>
            <consortium name="The Broad Institute Genome Sequencing Center for Infectious Disease"/>
            <person name="Wu L."/>
            <person name="Ma J."/>
        </authorList>
    </citation>
    <scope>NUCLEOTIDE SEQUENCE [LARGE SCALE GENOMIC DNA]</scope>
    <source>
        <strain evidence="4">JCM 17656</strain>
    </source>
</reference>
<protein>
    <recommendedName>
        <fullName evidence="2">CHAT domain-containing protein</fullName>
    </recommendedName>
</protein>
<comment type="caution">
    <text evidence="3">The sequence shown here is derived from an EMBL/GenBank/DDBJ whole genome shotgun (WGS) entry which is preliminary data.</text>
</comment>
<proteinExistence type="predicted"/>
<feature type="domain" description="CHAT" evidence="2">
    <location>
        <begin position="137"/>
        <end position="424"/>
    </location>
</feature>
<organism evidence="3 4">
    <name type="scientific">Streptomyces osmaniensis</name>
    <dbReference type="NCBI Taxonomy" id="593134"/>
    <lineage>
        <taxon>Bacteria</taxon>
        <taxon>Bacillati</taxon>
        <taxon>Actinomycetota</taxon>
        <taxon>Actinomycetes</taxon>
        <taxon>Kitasatosporales</taxon>
        <taxon>Streptomycetaceae</taxon>
        <taxon>Streptomyces</taxon>
    </lineage>
</organism>
<evidence type="ECO:0000313" key="3">
    <source>
        <dbReference type="EMBL" id="GAA3593365.1"/>
    </source>
</evidence>
<name>A0ABP6YX28_9ACTN</name>
<gene>
    <name evidence="3" type="ORF">GCM10022295_88640</name>
</gene>
<dbReference type="Proteomes" id="UP001500707">
    <property type="component" value="Unassembled WGS sequence"/>
</dbReference>
<dbReference type="InterPro" id="IPR024983">
    <property type="entry name" value="CHAT_dom"/>
</dbReference>
<feature type="region of interest" description="Disordered" evidence="1">
    <location>
        <begin position="406"/>
        <end position="425"/>
    </location>
</feature>